<dbReference type="PROSITE" id="PS51186">
    <property type="entry name" value="GNAT"/>
    <property type="match status" value="1"/>
</dbReference>
<dbReference type="Proteomes" id="UP000679690">
    <property type="component" value="Unassembled WGS sequence"/>
</dbReference>
<feature type="domain" description="N-acetyltransferase" evidence="1">
    <location>
        <begin position="6"/>
        <end position="198"/>
    </location>
</feature>
<dbReference type="Gene3D" id="3.40.630.30">
    <property type="match status" value="1"/>
</dbReference>
<dbReference type="RefSeq" id="WP_208465910.1">
    <property type="nucleotide sequence ID" value="NZ_JAGFNS010000002.1"/>
</dbReference>
<dbReference type="SUPFAM" id="SSF55729">
    <property type="entry name" value="Acyl-CoA N-acyltransferases (Nat)"/>
    <property type="match status" value="1"/>
</dbReference>
<dbReference type="PANTHER" id="PTHR42791:SF1">
    <property type="entry name" value="N-ACETYLTRANSFERASE DOMAIN-CONTAINING PROTEIN"/>
    <property type="match status" value="1"/>
</dbReference>
<evidence type="ECO:0000259" key="1">
    <source>
        <dbReference type="PROSITE" id="PS51186"/>
    </source>
</evidence>
<organism evidence="2 3">
    <name type="scientific">Actinoplanes flavus</name>
    <dbReference type="NCBI Taxonomy" id="2820290"/>
    <lineage>
        <taxon>Bacteria</taxon>
        <taxon>Bacillati</taxon>
        <taxon>Actinomycetota</taxon>
        <taxon>Actinomycetes</taxon>
        <taxon>Micromonosporales</taxon>
        <taxon>Micromonosporaceae</taxon>
        <taxon>Actinoplanes</taxon>
    </lineage>
</organism>
<dbReference type="EMBL" id="JAGFNS010000002">
    <property type="protein sequence ID" value="MBO3736692.1"/>
    <property type="molecule type" value="Genomic_DNA"/>
</dbReference>
<keyword evidence="3" id="KW-1185">Reference proteome</keyword>
<dbReference type="InterPro" id="IPR052523">
    <property type="entry name" value="Trichothecene_AcTrans"/>
</dbReference>
<name>A0ABS3UD39_9ACTN</name>
<accession>A0ABS3UD39</accession>
<dbReference type="Pfam" id="PF13508">
    <property type="entry name" value="Acetyltransf_7"/>
    <property type="match status" value="1"/>
</dbReference>
<evidence type="ECO:0000313" key="3">
    <source>
        <dbReference type="Proteomes" id="UP000679690"/>
    </source>
</evidence>
<proteinExistence type="predicted"/>
<dbReference type="CDD" id="cd04301">
    <property type="entry name" value="NAT_SF"/>
    <property type="match status" value="1"/>
</dbReference>
<dbReference type="PANTHER" id="PTHR42791">
    <property type="entry name" value="GNAT FAMILY ACETYLTRANSFERASE"/>
    <property type="match status" value="1"/>
</dbReference>
<gene>
    <name evidence="2" type="ORF">J5X75_04050</name>
</gene>
<evidence type="ECO:0000313" key="2">
    <source>
        <dbReference type="EMBL" id="MBO3736692.1"/>
    </source>
</evidence>
<protein>
    <submittedName>
        <fullName evidence="2">GNAT family N-acetyltransferase</fullName>
    </submittedName>
</protein>
<comment type="caution">
    <text evidence="2">The sequence shown here is derived from an EMBL/GenBank/DDBJ whole genome shotgun (WGS) entry which is preliminary data.</text>
</comment>
<dbReference type="InterPro" id="IPR016181">
    <property type="entry name" value="Acyl_CoA_acyltransferase"/>
</dbReference>
<sequence>MTHPYITIRRAEPDDVALVTGLLAAAFQSGEFGPWLIPDPRHRALAYPGYFRIFAEHAVEHGHVHVIDQDAVALWYAVDNEFGIVIDDYVQRLRQAVGPALHRFLALDQAMHHHHPTGQPHDYLAFLAVHPSRQRRGLGAALLTHHHAGLDDEGRPAFLEATGPATRRVYERFGFEALVPYQVTPDSPQLHPMWRPAGASRARVT</sequence>
<reference evidence="2 3" key="1">
    <citation type="submission" date="2021-03" db="EMBL/GenBank/DDBJ databases">
        <title>Actinoplanes flavus sp. nov., a novel actinomycete isolated from Coconut Palm rhizosphere soil.</title>
        <authorList>
            <person name="Luo X."/>
        </authorList>
    </citation>
    <scope>NUCLEOTIDE SEQUENCE [LARGE SCALE GENOMIC DNA]</scope>
    <source>
        <strain evidence="2 3">NEAU-H7</strain>
    </source>
</reference>
<dbReference type="InterPro" id="IPR000182">
    <property type="entry name" value="GNAT_dom"/>
</dbReference>